<dbReference type="EC" id="3.2.2.-" evidence="5"/>
<keyword evidence="6" id="KW-0326">Glycosidase</keyword>
<dbReference type="Pfam" id="PF02245">
    <property type="entry name" value="Pur_DNA_glyco"/>
    <property type="match status" value="1"/>
</dbReference>
<dbReference type="RefSeq" id="WP_386713271.1">
    <property type="nucleotide sequence ID" value="NZ_JBHRYF010000023.1"/>
</dbReference>
<evidence type="ECO:0000256" key="2">
    <source>
        <dbReference type="ARBA" id="ARBA00022763"/>
    </source>
</evidence>
<evidence type="ECO:0000256" key="1">
    <source>
        <dbReference type="ARBA" id="ARBA00009232"/>
    </source>
</evidence>
<dbReference type="InterPro" id="IPR003180">
    <property type="entry name" value="MPG"/>
</dbReference>
<organism evidence="6 7">
    <name type="scientific">Luteimonas notoginsengisoli</name>
    <dbReference type="NCBI Taxonomy" id="1578200"/>
    <lineage>
        <taxon>Bacteria</taxon>
        <taxon>Pseudomonadati</taxon>
        <taxon>Pseudomonadota</taxon>
        <taxon>Gammaproteobacteria</taxon>
        <taxon>Lysobacterales</taxon>
        <taxon>Lysobacteraceae</taxon>
        <taxon>Luteimonas</taxon>
    </lineage>
</organism>
<protein>
    <recommendedName>
        <fullName evidence="5">Putative 3-methyladenine DNA glycosylase</fullName>
        <ecNumber evidence="5">3.2.2.-</ecNumber>
    </recommendedName>
</protein>
<dbReference type="EMBL" id="JBHRYF010000023">
    <property type="protein sequence ID" value="MFC3661581.1"/>
    <property type="molecule type" value="Genomic_DNA"/>
</dbReference>
<accession>A0ABV7UXA0</accession>
<keyword evidence="3 5" id="KW-0378">Hydrolase</keyword>
<dbReference type="InterPro" id="IPR011034">
    <property type="entry name" value="Formyl_transferase-like_C_sf"/>
</dbReference>
<gene>
    <name evidence="6" type="ORF">ACFOM9_16090</name>
</gene>
<dbReference type="GO" id="GO:0016798">
    <property type="term" value="F:hydrolase activity, acting on glycosyl bonds"/>
    <property type="evidence" value="ECO:0007669"/>
    <property type="project" value="UniProtKB-KW"/>
</dbReference>
<reference evidence="7" key="1">
    <citation type="journal article" date="2019" name="Int. J. Syst. Evol. Microbiol.">
        <title>The Global Catalogue of Microorganisms (GCM) 10K type strain sequencing project: providing services to taxonomists for standard genome sequencing and annotation.</title>
        <authorList>
            <consortium name="The Broad Institute Genomics Platform"/>
            <consortium name="The Broad Institute Genome Sequencing Center for Infectious Disease"/>
            <person name="Wu L."/>
            <person name="Ma J."/>
        </authorList>
    </citation>
    <scope>NUCLEOTIDE SEQUENCE [LARGE SCALE GENOMIC DNA]</scope>
    <source>
        <strain evidence="7">KCTC 42211</strain>
    </source>
</reference>
<dbReference type="InterPro" id="IPR036995">
    <property type="entry name" value="MPG_sf"/>
</dbReference>
<sequence>MRRIADVRRLGREFFDRDVLLVAPDMVHKVLAVADGRAGRIVEVEAYRGADDPAAHSYRGPTRRNRAMFGPAGHLYVYLSYGLHWCANATCGAGTGVLIRAVAPLSGIDAIRAARPGVRDRDLANGPGKVTRALGIDGSFDDLDLVTDPRVSMFDDGYAHPHPHRVTPRIGITKAVDRPWRWVAG</sequence>
<dbReference type="NCBIfam" id="NF002003">
    <property type="entry name" value="PRK00802.1-3"/>
    <property type="match status" value="1"/>
</dbReference>
<proteinExistence type="inferred from homology"/>
<dbReference type="PANTHER" id="PTHR10429">
    <property type="entry name" value="DNA-3-METHYLADENINE GLYCOSYLASE"/>
    <property type="match status" value="1"/>
</dbReference>
<evidence type="ECO:0000256" key="4">
    <source>
        <dbReference type="ARBA" id="ARBA00023204"/>
    </source>
</evidence>
<keyword evidence="7" id="KW-1185">Reference proteome</keyword>
<evidence type="ECO:0000256" key="3">
    <source>
        <dbReference type="ARBA" id="ARBA00022801"/>
    </source>
</evidence>
<evidence type="ECO:0000256" key="5">
    <source>
        <dbReference type="HAMAP-Rule" id="MF_00527"/>
    </source>
</evidence>
<comment type="similarity">
    <text evidence="1 5">Belongs to the DNA glycosylase MPG family.</text>
</comment>
<dbReference type="HAMAP" id="MF_00527">
    <property type="entry name" value="3MGH"/>
    <property type="match status" value="1"/>
</dbReference>
<dbReference type="SUPFAM" id="SSF50486">
    <property type="entry name" value="FMT C-terminal domain-like"/>
    <property type="match status" value="1"/>
</dbReference>
<dbReference type="NCBIfam" id="TIGR00567">
    <property type="entry name" value="3mg"/>
    <property type="match status" value="1"/>
</dbReference>
<name>A0ABV7UXA0_9GAMM</name>
<evidence type="ECO:0000313" key="6">
    <source>
        <dbReference type="EMBL" id="MFC3661581.1"/>
    </source>
</evidence>
<dbReference type="PANTHER" id="PTHR10429:SF0">
    <property type="entry name" value="DNA-3-METHYLADENINE GLYCOSYLASE"/>
    <property type="match status" value="1"/>
</dbReference>
<dbReference type="Gene3D" id="3.10.300.10">
    <property type="entry name" value="Methylpurine-DNA glycosylase (MPG)"/>
    <property type="match status" value="1"/>
</dbReference>
<comment type="caution">
    <text evidence="6">The sequence shown here is derived from an EMBL/GenBank/DDBJ whole genome shotgun (WGS) entry which is preliminary data.</text>
</comment>
<evidence type="ECO:0000313" key="7">
    <source>
        <dbReference type="Proteomes" id="UP001595724"/>
    </source>
</evidence>
<dbReference type="CDD" id="cd00540">
    <property type="entry name" value="AAG"/>
    <property type="match status" value="1"/>
</dbReference>
<keyword evidence="2 5" id="KW-0227">DNA damage</keyword>
<dbReference type="Proteomes" id="UP001595724">
    <property type="component" value="Unassembled WGS sequence"/>
</dbReference>
<keyword evidence="4 5" id="KW-0234">DNA repair</keyword>